<dbReference type="InterPro" id="IPR036388">
    <property type="entry name" value="WH-like_DNA-bd_sf"/>
</dbReference>
<dbReference type="RefSeq" id="WP_025294788.1">
    <property type="nucleotide sequence ID" value="NZ_CP006644.1"/>
</dbReference>
<keyword evidence="2" id="KW-0489">Methyltransferase</keyword>
<organism evidence="9 10">
    <name type="scientific">Sphingomonas sanxanigenens DSM 19645 = NX02</name>
    <dbReference type="NCBI Taxonomy" id="1123269"/>
    <lineage>
        <taxon>Bacteria</taxon>
        <taxon>Pseudomonadati</taxon>
        <taxon>Pseudomonadota</taxon>
        <taxon>Alphaproteobacteria</taxon>
        <taxon>Sphingomonadales</taxon>
        <taxon>Sphingomonadaceae</taxon>
        <taxon>Sphingomonas</taxon>
    </lineage>
</organism>
<evidence type="ECO:0000256" key="5">
    <source>
        <dbReference type="ARBA" id="ARBA00023204"/>
    </source>
</evidence>
<dbReference type="Pfam" id="PF02870">
    <property type="entry name" value="Methyltransf_1N"/>
    <property type="match status" value="1"/>
</dbReference>
<keyword evidence="10" id="KW-1185">Reference proteome</keyword>
<dbReference type="Gene3D" id="3.30.160.70">
    <property type="entry name" value="Methylated DNA-protein cysteine methyltransferase domain"/>
    <property type="match status" value="1"/>
</dbReference>
<dbReference type="InterPro" id="IPR014048">
    <property type="entry name" value="MethylDNA_cys_MeTrfase_DNA-bd"/>
</dbReference>
<dbReference type="Pfam" id="PF01035">
    <property type="entry name" value="DNA_binding_1"/>
    <property type="match status" value="1"/>
</dbReference>
<dbReference type="GO" id="GO:0032259">
    <property type="term" value="P:methylation"/>
    <property type="evidence" value="ECO:0007669"/>
    <property type="project" value="UniProtKB-KW"/>
</dbReference>
<comment type="catalytic activity">
    <reaction evidence="6">
        <text>a 6-O-methyl-2'-deoxyguanosine in DNA + L-cysteinyl-[protein] = S-methyl-L-cysteinyl-[protein] + a 2'-deoxyguanosine in DNA</text>
        <dbReference type="Rhea" id="RHEA:24000"/>
        <dbReference type="Rhea" id="RHEA-COMP:10131"/>
        <dbReference type="Rhea" id="RHEA-COMP:10132"/>
        <dbReference type="Rhea" id="RHEA-COMP:11367"/>
        <dbReference type="Rhea" id="RHEA-COMP:11368"/>
        <dbReference type="ChEBI" id="CHEBI:29950"/>
        <dbReference type="ChEBI" id="CHEBI:82612"/>
        <dbReference type="ChEBI" id="CHEBI:85445"/>
        <dbReference type="ChEBI" id="CHEBI:85448"/>
        <dbReference type="EC" id="2.1.1.63"/>
    </reaction>
</comment>
<dbReference type="NCBIfam" id="TIGR00589">
    <property type="entry name" value="ogt"/>
    <property type="match status" value="1"/>
</dbReference>
<dbReference type="SUPFAM" id="SSF46767">
    <property type="entry name" value="Methylated DNA-protein cysteine methyltransferase, C-terminal domain"/>
    <property type="match status" value="1"/>
</dbReference>
<sequence length="165" mass="17117">MVYALEPAHIATPIGTILIEGDDHRLAGIRIVPLRGVSTPTADALPKAVAEAAAQLAAYFAGTLTDFDLPLAPAATPRGLALRDAIVGIAYGETMSYGALARSAGSAPRAIGQACARNPFPIIVPCHRVLGHGGQLGAYSAGDGPATKRWLLDHESPDPQARMFQ</sequence>
<feature type="domain" description="Methylated-DNA-[protein]-cysteine S-methyltransferase DNA binding" evidence="7">
    <location>
        <begin position="84"/>
        <end position="156"/>
    </location>
</feature>
<dbReference type="InterPro" id="IPR036217">
    <property type="entry name" value="MethylDNA_cys_MeTrfase_DNAb"/>
</dbReference>
<dbReference type="InterPro" id="IPR036631">
    <property type="entry name" value="MGMT_N_sf"/>
</dbReference>
<dbReference type="GO" id="GO:0006281">
    <property type="term" value="P:DNA repair"/>
    <property type="evidence" value="ECO:0007669"/>
    <property type="project" value="UniProtKB-KW"/>
</dbReference>
<dbReference type="PANTHER" id="PTHR10815">
    <property type="entry name" value="METHYLATED-DNA--PROTEIN-CYSTEINE METHYLTRANSFERASE"/>
    <property type="match status" value="1"/>
</dbReference>
<gene>
    <name evidence="9" type="ORF">NX02_25400</name>
</gene>
<comment type="catalytic activity">
    <reaction evidence="1">
        <text>a 4-O-methyl-thymidine in DNA + L-cysteinyl-[protein] = a thymidine in DNA + S-methyl-L-cysteinyl-[protein]</text>
        <dbReference type="Rhea" id="RHEA:53428"/>
        <dbReference type="Rhea" id="RHEA-COMP:10131"/>
        <dbReference type="Rhea" id="RHEA-COMP:10132"/>
        <dbReference type="Rhea" id="RHEA-COMP:13555"/>
        <dbReference type="Rhea" id="RHEA-COMP:13556"/>
        <dbReference type="ChEBI" id="CHEBI:29950"/>
        <dbReference type="ChEBI" id="CHEBI:82612"/>
        <dbReference type="ChEBI" id="CHEBI:137386"/>
        <dbReference type="ChEBI" id="CHEBI:137387"/>
        <dbReference type="EC" id="2.1.1.63"/>
    </reaction>
</comment>
<dbReference type="STRING" id="1123269.NX02_25400"/>
<dbReference type="EMBL" id="CP006644">
    <property type="protein sequence ID" value="AHE56686.1"/>
    <property type="molecule type" value="Genomic_DNA"/>
</dbReference>
<reference evidence="9 10" key="1">
    <citation type="submission" date="2013-07" db="EMBL/GenBank/DDBJ databases">
        <title>Completed genome of Sphingomonas sanxanigenens NX02.</title>
        <authorList>
            <person name="Ma T."/>
            <person name="Huang H."/>
            <person name="Wu M."/>
            <person name="Li X."/>
            <person name="Li G."/>
        </authorList>
    </citation>
    <scope>NUCLEOTIDE SEQUENCE [LARGE SCALE GENOMIC DNA]</scope>
    <source>
        <strain evidence="9 10">NX02</strain>
    </source>
</reference>
<name>W0AHU8_9SPHN</name>
<dbReference type="PROSITE" id="PS00374">
    <property type="entry name" value="MGMT"/>
    <property type="match status" value="1"/>
</dbReference>
<dbReference type="eggNOG" id="COG0350">
    <property type="taxonomic scope" value="Bacteria"/>
</dbReference>
<keyword evidence="4" id="KW-0227">DNA damage</keyword>
<dbReference type="HOGENOM" id="CLU_000445_52_2_5"/>
<protein>
    <submittedName>
        <fullName evidence="9">Uncharacterized protein</fullName>
    </submittedName>
</protein>
<evidence type="ECO:0000313" key="9">
    <source>
        <dbReference type="EMBL" id="AHE56686.1"/>
    </source>
</evidence>
<dbReference type="Proteomes" id="UP000018851">
    <property type="component" value="Chromosome"/>
</dbReference>
<evidence type="ECO:0000259" key="8">
    <source>
        <dbReference type="Pfam" id="PF02870"/>
    </source>
</evidence>
<evidence type="ECO:0000259" key="7">
    <source>
        <dbReference type="Pfam" id="PF01035"/>
    </source>
</evidence>
<evidence type="ECO:0000256" key="2">
    <source>
        <dbReference type="ARBA" id="ARBA00022603"/>
    </source>
</evidence>
<evidence type="ECO:0000256" key="6">
    <source>
        <dbReference type="ARBA" id="ARBA00049348"/>
    </source>
</evidence>
<dbReference type="InterPro" id="IPR001497">
    <property type="entry name" value="MethylDNA_cys_MeTrfase_AS"/>
</dbReference>
<proteinExistence type="predicted"/>
<keyword evidence="5" id="KW-0234">DNA repair</keyword>
<dbReference type="CDD" id="cd06445">
    <property type="entry name" value="ATase"/>
    <property type="match status" value="1"/>
</dbReference>
<dbReference type="KEGG" id="ssan:NX02_25400"/>
<dbReference type="GO" id="GO:0003908">
    <property type="term" value="F:methylated-DNA-[protein]-cysteine S-methyltransferase activity"/>
    <property type="evidence" value="ECO:0007669"/>
    <property type="project" value="UniProtKB-EC"/>
</dbReference>
<accession>W0AHU8</accession>
<dbReference type="AlphaFoldDB" id="W0AHU8"/>
<evidence type="ECO:0000256" key="1">
    <source>
        <dbReference type="ARBA" id="ARBA00001286"/>
    </source>
</evidence>
<evidence type="ECO:0000313" key="10">
    <source>
        <dbReference type="Proteomes" id="UP000018851"/>
    </source>
</evidence>
<dbReference type="PATRIC" id="fig|1123269.5.peg.4981"/>
<evidence type="ECO:0000256" key="3">
    <source>
        <dbReference type="ARBA" id="ARBA00022679"/>
    </source>
</evidence>
<dbReference type="InterPro" id="IPR008332">
    <property type="entry name" value="MethylG_MeTrfase_N"/>
</dbReference>
<dbReference type="SUPFAM" id="SSF53155">
    <property type="entry name" value="Methylated DNA-protein cysteine methyltransferase domain"/>
    <property type="match status" value="1"/>
</dbReference>
<keyword evidence="3" id="KW-0808">Transferase</keyword>
<dbReference type="PANTHER" id="PTHR10815:SF13">
    <property type="entry name" value="METHYLATED-DNA--PROTEIN-CYSTEINE METHYLTRANSFERASE"/>
    <property type="match status" value="1"/>
</dbReference>
<dbReference type="OrthoDB" id="9802228at2"/>
<dbReference type="Gene3D" id="1.10.10.10">
    <property type="entry name" value="Winged helix-like DNA-binding domain superfamily/Winged helix DNA-binding domain"/>
    <property type="match status" value="1"/>
</dbReference>
<feature type="domain" description="Methylguanine DNA methyltransferase ribonuclease-like" evidence="8">
    <location>
        <begin position="10"/>
        <end position="73"/>
    </location>
</feature>
<evidence type="ECO:0000256" key="4">
    <source>
        <dbReference type="ARBA" id="ARBA00022763"/>
    </source>
</evidence>